<dbReference type="Gene3D" id="3.40.1030.10">
    <property type="entry name" value="Nucleoside phosphorylase/phosphoribosyltransferase catalytic domain"/>
    <property type="match status" value="1"/>
</dbReference>
<sequence length="202" mass="22115">MRSKETAEKLKEHIEVVGEKIGLKTSVVITDGTQPVGNGIGPVLEAIEVLHILRGDTKAPVDLKERALLLAGRLLIFSGKVAEGNGNETARELLESGKVYKKFMAICKAQGRFTESKIAAYSDKVRSENKDTLVRIDDRKIAKLAKLSGAPEFKAAGILLNVHLGETLKKGHLLYTVYAEAEGELIYAMDYLKAHKDVMTII</sequence>
<dbReference type="SMART" id="SM00941">
    <property type="entry name" value="PYNP_C"/>
    <property type="match status" value="1"/>
</dbReference>
<proteinExistence type="predicted"/>
<evidence type="ECO:0000256" key="2">
    <source>
        <dbReference type="ARBA" id="ARBA00022679"/>
    </source>
</evidence>
<evidence type="ECO:0000313" key="4">
    <source>
        <dbReference type="EMBL" id="SDF02525.1"/>
    </source>
</evidence>
<dbReference type="InterPro" id="IPR000053">
    <property type="entry name" value="Thymidine/pyrmidine_PPase"/>
</dbReference>
<evidence type="ECO:0000313" key="5">
    <source>
        <dbReference type="Proteomes" id="UP000199109"/>
    </source>
</evidence>
<protein>
    <submittedName>
        <fullName evidence="4">Thymidine phosphorylase</fullName>
    </submittedName>
</protein>
<dbReference type="GO" id="GO:0004645">
    <property type="term" value="F:1,4-alpha-oligoglucan phosphorylase activity"/>
    <property type="evidence" value="ECO:0007669"/>
    <property type="project" value="InterPro"/>
</dbReference>
<dbReference type="PANTHER" id="PTHR10515">
    <property type="entry name" value="THYMIDINE PHOSPHORYLASE"/>
    <property type="match status" value="1"/>
</dbReference>
<keyword evidence="5" id="KW-1185">Reference proteome</keyword>
<dbReference type="Gene3D" id="3.90.1170.30">
    <property type="entry name" value="Pyrimidine nucleoside phosphorylase-like, C-terminal domain"/>
    <property type="match status" value="1"/>
</dbReference>
<dbReference type="InterPro" id="IPR013102">
    <property type="entry name" value="PYNP_C"/>
</dbReference>
<keyword evidence="1" id="KW-0328">Glycosyltransferase</keyword>
<feature type="domain" description="Pyrimidine nucleoside phosphorylase C-terminal" evidence="3">
    <location>
        <begin position="132"/>
        <end position="199"/>
    </location>
</feature>
<dbReference type="PANTHER" id="PTHR10515:SF0">
    <property type="entry name" value="THYMIDINE PHOSPHORYLASE"/>
    <property type="match status" value="1"/>
</dbReference>
<dbReference type="GO" id="GO:0016763">
    <property type="term" value="F:pentosyltransferase activity"/>
    <property type="evidence" value="ECO:0007669"/>
    <property type="project" value="InterPro"/>
</dbReference>
<reference evidence="4 5" key="1">
    <citation type="submission" date="2016-10" db="EMBL/GenBank/DDBJ databases">
        <authorList>
            <person name="de Groot N.N."/>
        </authorList>
    </citation>
    <scope>NUCLEOTIDE SEQUENCE [LARGE SCALE GENOMIC DNA]</scope>
    <source>
        <strain evidence="4 5">DSM 23421</strain>
    </source>
</reference>
<dbReference type="STRING" id="641691.SAMN05421636_1107"/>
<dbReference type="GO" id="GO:0005829">
    <property type="term" value="C:cytosol"/>
    <property type="evidence" value="ECO:0007669"/>
    <property type="project" value="TreeGrafter"/>
</dbReference>
<dbReference type="RefSeq" id="WP_245726596.1">
    <property type="nucleotide sequence ID" value="NZ_FNAO01000010.1"/>
</dbReference>
<accession>A0A1G7HQ05</accession>
<evidence type="ECO:0000256" key="1">
    <source>
        <dbReference type="ARBA" id="ARBA00022676"/>
    </source>
</evidence>
<dbReference type="InterPro" id="IPR036566">
    <property type="entry name" value="PYNP-like_C_sf"/>
</dbReference>
<gene>
    <name evidence="4" type="ORF">SAMN05421636_1107</name>
</gene>
<dbReference type="SUPFAM" id="SSF52418">
    <property type="entry name" value="Nucleoside phosphorylase/phosphoribosyltransferase catalytic domain"/>
    <property type="match status" value="1"/>
</dbReference>
<dbReference type="GO" id="GO:0006206">
    <property type="term" value="P:pyrimidine nucleobase metabolic process"/>
    <property type="evidence" value="ECO:0007669"/>
    <property type="project" value="InterPro"/>
</dbReference>
<dbReference type="SUPFAM" id="SSF54680">
    <property type="entry name" value="Pyrimidine nucleoside phosphorylase C-terminal domain"/>
    <property type="match status" value="1"/>
</dbReference>
<keyword evidence="2" id="KW-0808">Transferase</keyword>
<evidence type="ECO:0000259" key="3">
    <source>
        <dbReference type="SMART" id="SM00941"/>
    </source>
</evidence>
<organism evidence="4 5">
    <name type="scientific">Pricia antarctica</name>
    <dbReference type="NCBI Taxonomy" id="641691"/>
    <lineage>
        <taxon>Bacteria</taxon>
        <taxon>Pseudomonadati</taxon>
        <taxon>Bacteroidota</taxon>
        <taxon>Flavobacteriia</taxon>
        <taxon>Flavobacteriales</taxon>
        <taxon>Flavobacteriaceae</taxon>
        <taxon>Pricia</taxon>
    </lineage>
</organism>
<name>A0A1G7HQ05_9FLAO</name>
<dbReference type="AlphaFoldDB" id="A0A1G7HQ05"/>
<dbReference type="Proteomes" id="UP000199109">
    <property type="component" value="Unassembled WGS sequence"/>
</dbReference>
<dbReference type="EMBL" id="FNAO01000010">
    <property type="protein sequence ID" value="SDF02525.1"/>
    <property type="molecule type" value="Genomic_DNA"/>
</dbReference>
<dbReference type="GO" id="GO:0006213">
    <property type="term" value="P:pyrimidine nucleoside metabolic process"/>
    <property type="evidence" value="ECO:0007669"/>
    <property type="project" value="InterPro"/>
</dbReference>
<dbReference type="InterPro" id="IPR035902">
    <property type="entry name" value="Nuc_phospho_transferase"/>
</dbReference>